<dbReference type="InterPro" id="IPR000182">
    <property type="entry name" value="GNAT_dom"/>
</dbReference>
<dbReference type="SUPFAM" id="SSF55729">
    <property type="entry name" value="Acyl-CoA N-acyltransferases (Nat)"/>
    <property type="match status" value="1"/>
</dbReference>
<dbReference type="Pfam" id="PF00583">
    <property type="entry name" value="Acetyltransf_1"/>
    <property type="match status" value="1"/>
</dbReference>
<dbReference type="GO" id="GO:0016747">
    <property type="term" value="F:acyltransferase activity, transferring groups other than amino-acyl groups"/>
    <property type="evidence" value="ECO:0007669"/>
    <property type="project" value="InterPro"/>
</dbReference>
<accession>A0A8S5PZU9</accession>
<dbReference type="EMBL" id="BK015544">
    <property type="protein sequence ID" value="DAE12097.1"/>
    <property type="molecule type" value="Genomic_DNA"/>
</dbReference>
<dbReference type="PROSITE" id="PS51186">
    <property type="entry name" value="GNAT"/>
    <property type="match status" value="1"/>
</dbReference>
<sequence>MIQYQHWEDSIRILVTDEQHHGSVQVFIPRHTEEKPLDGEGDALIYSLWVGERHRGRGVAKLLMEAAERELKSCGITTVAISWDGRDSPQWVLQWYERLGYEKKAFDYRCCTLLKHL</sequence>
<reference evidence="2" key="1">
    <citation type="journal article" date="2021" name="Proc. Natl. Acad. Sci. U.S.A.">
        <title>A Catalog of Tens of Thousands of Viruses from Human Metagenomes Reveals Hidden Associations with Chronic Diseases.</title>
        <authorList>
            <person name="Tisza M.J."/>
            <person name="Buck C.B."/>
        </authorList>
    </citation>
    <scope>NUCLEOTIDE SEQUENCE</scope>
    <source>
        <strain evidence="2">CtMOb8</strain>
    </source>
</reference>
<evidence type="ECO:0000259" key="1">
    <source>
        <dbReference type="PROSITE" id="PS51186"/>
    </source>
</evidence>
<dbReference type="InterPro" id="IPR016181">
    <property type="entry name" value="Acyl_CoA_acyltransferase"/>
</dbReference>
<dbReference type="CDD" id="cd04301">
    <property type="entry name" value="NAT_SF"/>
    <property type="match status" value="1"/>
</dbReference>
<protein>
    <submittedName>
        <fullName evidence="2">Acetyltransferase domain containing protein</fullName>
    </submittedName>
</protein>
<name>A0A8S5PZU9_9CAUD</name>
<dbReference type="Gene3D" id="3.40.630.30">
    <property type="match status" value="1"/>
</dbReference>
<evidence type="ECO:0000313" key="2">
    <source>
        <dbReference type="EMBL" id="DAE12097.1"/>
    </source>
</evidence>
<proteinExistence type="predicted"/>
<feature type="domain" description="N-acetyltransferase" evidence="1">
    <location>
        <begin position="1"/>
        <end position="117"/>
    </location>
</feature>
<organism evidence="2">
    <name type="scientific">Siphoviridae sp. ctMOb8</name>
    <dbReference type="NCBI Taxonomy" id="2825460"/>
    <lineage>
        <taxon>Viruses</taxon>
        <taxon>Duplodnaviria</taxon>
        <taxon>Heunggongvirae</taxon>
        <taxon>Uroviricota</taxon>
        <taxon>Caudoviricetes</taxon>
    </lineage>
</organism>